<dbReference type="Pfam" id="PF00583">
    <property type="entry name" value="Acetyltransf_1"/>
    <property type="match status" value="1"/>
</dbReference>
<dbReference type="SUPFAM" id="SSF55729">
    <property type="entry name" value="Acyl-CoA N-acyltransferases (Nat)"/>
    <property type="match status" value="1"/>
</dbReference>
<keyword evidence="2 4" id="KW-0012">Acyltransferase</keyword>
<name>A0ABW4WZA4_9BACT</name>
<sequence>MESTAVSAAIVAMLPEHYKEVAEIYRSGIAMGNATLDTRVPDWEEWDKEHLKHSRLIAMVGRKIAGWAALTPVSGRCIFSGVAEVSVYIHPAYQGKGLGKQLLYKLIDVSEAEGIWTLQAGILKENVASLKLHESCGFKLLGVRERLGKLNGHWRDICLLEKRSNKVGL</sequence>
<evidence type="ECO:0000259" key="3">
    <source>
        <dbReference type="PROSITE" id="PS51186"/>
    </source>
</evidence>
<evidence type="ECO:0000313" key="5">
    <source>
        <dbReference type="Proteomes" id="UP001597369"/>
    </source>
</evidence>
<gene>
    <name evidence="4" type="ORF">ACFSKU_10640</name>
</gene>
<dbReference type="CDD" id="cd04301">
    <property type="entry name" value="NAT_SF"/>
    <property type="match status" value="1"/>
</dbReference>
<reference evidence="5" key="1">
    <citation type="journal article" date="2019" name="Int. J. Syst. Evol. Microbiol.">
        <title>The Global Catalogue of Microorganisms (GCM) 10K type strain sequencing project: providing services to taxonomists for standard genome sequencing and annotation.</title>
        <authorList>
            <consortium name="The Broad Institute Genomics Platform"/>
            <consortium name="The Broad Institute Genome Sequencing Center for Infectious Disease"/>
            <person name="Wu L."/>
            <person name="Ma J."/>
        </authorList>
    </citation>
    <scope>NUCLEOTIDE SEQUENCE [LARGE SCALE GENOMIC DNA]</scope>
    <source>
        <strain evidence="5">JCM 16545</strain>
    </source>
</reference>
<dbReference type="Gene3D" id="3.40.630.30">
    <property type="match status" value="1"/>
</dbReference>
<organism evidence="4 5">
    <name type="scientific">Pontibacter silvestris</name>
    <dbReference type="NCBI Taxonomy" id="2305183"/>
    <lineage>
        <taxon>Bacteria</taxon>
        <taxon>Pseudomonadati</taxon>
        <taxon>Bacteroidota</taxon>
        <taxon>Cytophagia</taxon>
        <taxon>Cytophagales</taxon>
        <taxon>Hymenobacteraceae</taxon>
        <taxon>Pontibacter</taxon>
    </lineage>
</organism>
<dbReference type="InterPro" id="IPR000182">
    <property type="entry name" value="GNAT_dom"/>
</dbReference>
<protein>
    <submittedName>
        <fullName evidence="4">GNAT family N-acetyltransferase</fullName>
        <ecNumber evidence="4">2.3.-.-</ecNumber>
    </submittedName>
</protein>
<dbReference type="EMBL" id="JBHUHV010000029">
    <property type="protein sequence ID" value="MFD2067340.1"/>
    <property type="molecule type" value="Genomic_DNA"/>
</dbReference>
<dbReference type="InterPro" id="IPR016181">
    <property type="entry name" value="Acyl_CoA_acyltransferase"/>
</dbReference>
<dbReference type="Proteomes" id="UP001597369">
    <property type="component" value="Unassembled WGS sequence"/>
</dbReference>
<dbReference type="PROSITE" id="PS51186">
    <property type="entry name" value="GNAT"/>
    <property type="match status" value="1"/>
</dbReference>
<keyword evidence="1 4" id="KW-0808">Transferase</keyword>
<proteinExistence type="predicted"/>
<dbReference type="RefSeq" id="WP_229960764.1">
    <property type="nucleotide sequence ID" value="NZ_JAJJWI010000009.1"/>
</dbReference>
<evidence type="ECO:0000256" key="1">
    <source>
        <dbReference type="ARBA" id="ARBA00022679"/>
    </source>
</evidence>
<keyword evidence="5" id="KW-1185">Reference proteome</keyword>
<evidence type="ECO:0000256" key="2">
    <source>
        <dbReference type="ARBA" id="ARBA00023315"/>
    </source>
</evidence>
<feature type="domain" description="N-acetyltransferase" evidence="3">
    <location>
        <begin position="8"/>
        <end position="161"/>
    </location>
</feature>
<comment type="caution">
    <text evidence="4">The sequence shown here is derived from an EMBL/GenBank/DDBJ whole genome shotgun (WGS) entry which is preliminary data.</text>
</comment>
<dbReference type="EC" id="2.3.-.-" evidence="4"/>
<dbReference type="PANTHER" id="PTHR43072:SF23">
    <property type="entry name" value="UPF0039 PROTEIN C11D3.02C"/>
    <property type="match status" value="1"/>
</dbReference>
<evidence type="ECO:0000313" key="4">
    <source>
        <dbReference type="EMBL" id="MFD2067340.1"/>
    </source>
</evidence>
<dbReference type="GO" id="GO:0016746">
    <property type="term" value="F:acyltransferase activity"/>
    <property type="evidence" value="ECO:0007669"/>
    <property type="project" value="UniProtKB-KW"/>
</dbReference>
<accession>A0ABW4WZA4</accession>
<dbReference type="PANTHER" id="PTHR43072">
    <property type="entry name" value="N-ACETYLTRANSFERASE"/>
    <property type="match status" value="1"/>
</dbReference>